<dbReference type="AlphaFoldDB" id="A0A2T5JV77"/>
<name>A0A2T5JV77_9RHOB</name>
<dbReference type="InterPro" id="IPR012337">
    <property type="entry name" value="RNaseH-like_sf"/>
</dbReference>
<evidence type="ECO:0000313" key="2">
    <source>
        <dbReference type="Proteomes" id="UP000244060"/>
    </source>
</evidence>
<organism evidence="1 2">
    <name type="scientific">Cereibacter azotoformans</name>
    <dbReference type="NCBI Taxonomy" id="43057"/>
    <lineage>
        <taxon>Bacteria</taxon>
        <taxon>Pseudomonadati</taxon>
        <taxon>Pseudomonadota</taxon>
        <taxon>Alphaproteobacteria</taxon>
        <taxon>Rhodobacterales</taxon>
        <taxon>Paracoccaceae</taxon>
        <taxon>Cereibacter</taxon>
    </lineage>
</organism>
<proteinExistence type="predicted"/>
<evidence type="ECO:0008006" key="3">
    <source>
        <dbReference type="Google" id="ProtNLM"/>
    </source>
</evidence>
<keyword evidence="2" id="KW-1185">Reference proteome</keyword>
<dbReference type="Proteomes" id="UP000244060">
    <property type="component" value="Unassembled WGS sequence"/>
</dbReference>
<reference evidence="1 2" key="1">
    <citation type="submission" date="2018-04" db="EMBL/GenBank/DDBJ databases">
        <title>Genomic Encyclopedia of Type Strains, Phase III (KMG-III): the genomes of soil and plant-associated and newly described type strains.</title>
        <authorList>
            <person name="Whitman W."/>
        </authorList>
    </citation>
    <scope>NUCLEOTIDE SEQUENCE [LARGE SCALE GENOMIC DNA]</scope>
    <source>
        <strain evidence="1 2">KA25</strain>
    </source>
</reference>
<gene>
    <name evidence="1" type="ORF">C8J28_11895</name>
</gene>
<dbReference type="NCBIfam" id="NF033559">
    <property type="entry name" value="transpos_IS1634"/>
    <property type="match status" value="1"/>
</dbReference>
<evidence type="ECO:0000313" key="1">
    <source>
        <dbReference type="EMBL" id="PTR14100.1"/>
    </source>
</evidence>
<dbReference type="EMBL" id="QAOT01000018">
    <property type="protein sequence ID" value="PTR14100.1"/>
    <property type="molecule type" value="Genomic_DNA"/>
</dbReference>
<dbReference type="InterPro" id="IPR047654">
    <property type="entry name" value="IS1634_transpos"/>
</dbReference>
<sequence length="175" mass="19345">MEDPGPDGATDRGRRASDRGACSRFTRAVAEAELTRFLKADFTADRFSWSLDGAAIAEAELFDGKLALLTNALADIERGFRVLKSDIEIAPVHHRLPERIRAHALICFLALVLYRVMRMRLKAKGHAASPRTALDLLARIQKHTAHAGKRSFHGLSKTTPEQLDLFHALSLPKPA</sequence>
<accession>A0A2T5JV77</accession>
<dbReference type="SUPFAM" id="SSF53098">
    <property type="entry name" value="Ribonuclease H-like"/>
    <property type="match status" value="1"/>
</dbReference>
<protein>
    <recommendedName>
        <fullName evidence="3">Transposase</fullName>
    </recommendedName>
</protein>
<comment type="caution">
    <text evidence="1">The sequence shown here is derived from an EMBL/GenBank/DDBJ whole genome shotgun (WGS) entry which is preliminary data.</text>
</comment>